<name>A0A2I4AMN8_AUSLI</name>
<protein>
    <submittedName>
        <fullName evidence="3">Diacylglycerol O-acyltransferase 1</fullName>
    </submittedName>
</protein>
<evidence type="ECO:0000313" key="3">
    <source>
        <dbReference type="RefSeq" id="XP_013856753.1"/>
    </source>
</evidence>
<keyword evidence="2" id="KW-1185">Reference proteome</keyword>
<dbReference type="OrthoDB" id="9950411at2759"/>
<evidence type="ECO:0000313" key="2">
    <source>
        <dbReference type="Proteomes" id="UP000192220"/>
    </source>
</evidence>
<proteinExistence type="predicted"/>
<feature type="region of interest" description="Disordered" evidence="1">
    <location>
        <begin position="1"/>
        <end position="88"/>
    </location>
</feature>
<dbReference type="STRING" id="52670.A0A2I4AMN8"/>
<dbReference type="GeneID" id="106512752"/>
<sequence length="133" mass="14095">MSDTKGPTTRRRRTTVSAGLKQQQANGSKWHDAGAKPPHCPAKAKPAAEASLQAGRNGKLGGGVGMSGGKQQPELTNSPRKQRSATEDINNRLSCHVLQESLLSSTSGYSNYRGILNWCVVMLLASHVLKSAG</sequence>
<evidence type="ECO:0000256" key="1">
    <source>
        <dbReference type="SAM" id="MobiDB-lite"/>
    </source>
</evidence>
<dbReference type="RefSeq" id="XP_013856753.1">
    <property type="nucleotide sequence ID" value="XM_014001299.1"/>
</dbReference>
<dbReference type="Proteomes" id="UP000192220">
    <property type="component" value="Unplaced"/>
</dbReference>
<dbReference type="AlphaFoldDB" id="A0A2I4AMN8"/>
<dbReference type="KEGG" id="alim:106512752"/>
<feature type="compositionally biased region" description="Polar residues" evidence="1">
    <location>
        <begin position="16"/>
        <end position="27"/>
    </location>
</feature>
<dbReference type="InParanoid" id="A0A2I4AMN8"/>
<reference evidence="3" key="1">
    <citation type="submission" date="2025-08" db="UniProtKB">
        <authorList>
            <consortium name="RefSeq"/>
        </authorList>
    </citation>
    <scope>IDENTIFICATION</scope>
</reference>
<feature type="compositionally biased region" description="Low complexity" evidence="1">
    <location>
        <begin position="35"/>
        <end position="50"/>
    </location>
</feature>
<gene>
    <name evidence="3" type="primary">LOC106512752</name>
</gene>
<feature type="compositionally biased region" description="Gly residues" evidence="1">
    <location>
        <begin position="58"/>
        <end position="68"/>
    </location>
</feature>
<accession>A0A2I4AMN8</accession>
<organism evidence="2 3">
    <name type="scientific">Austrofundulus limnaeus</name>
    <name type="common">Annual killifish</name>
    <dbReference type="NCBI Taxonomy" id="52670"/>
    <lineage>
        <taxon>Eukaryota</taxon>
        <taxon>Metazoa</taxon>
        <taxon>Chordata</taxon>
        <taxon>Craniata</taxon>
        <taxon>Vertebrata</taxon>
        <taxon>Euteleostomi</taxon>
        <taxon>Actinopterygii</taxon>
        <taxon>Neopterygii</taxon>
        <taxon>Teleostei</taxon>
        <taxon>Neoteleostei</taxon>
        <taxon>Acanthomorphata</taxon>
        <taxon>Ovalentaria</taxon>
        <taxon>Atherinomorphae</taxon>
        <taxon>Cyprinodontiformes</taxon>
        <taxon>Rivulidae</taxon>
        <taxon>Austrofundulus</taxon>
    </lineage>
</organism>